<name>A0AAC8VGU8_PISSA</name>
<evidence type="ECO:0000313" key="2">
    <source>
        <dbReference type="EMBL" id="ALB22121.1"/>
    </source>
</evidence>
<feature type="compositionally biased region" description="Polar residues" evidence="1">
    <location>
        <begin position="57"/>
        <end position="68"/>
    </location>
</feature>
<organism evidence="2 3">
    <name type="scientific">Piscirickettsia salmonis</name>
    <dbReference type="NCBI Taxonomy" id="1238"/>
    <lineage>
        <taxon>Bacteria</taxon>
        <taxon>Pseudomonadati</taxon>
        <taxon>Pseudomonadota</taxon>
        <taxon>Gammaproteobacteria</taxon>
        <taxon>Thiotrichales</taxon>
        <taxon>Piscirickettsiaceae</taxon>
        <taxon>Piscirickettsia</taxon>
    </lineage>
</organism>
<reference evidence="2 3" key="1">
    <citation type="journal article" date="2014" name="Genome Announc.">
        <title>Comparative Genome Analysis of Two Isolates of the Fish Pathogen Piscirickettsia salmonis from Different Hosts Reveals Major Differences in Virulence-Associated Secretion Systems.</title>
        <authorList>
            <person name="Bohle H."/>
            <person name="Henriquez P."/>
            <person name="Grothusen H."/>
            <person name="Navas E."/>
            <person name="Sandoval A."/>
            <person name="Bustamante F."/>
            <person name="Bustos P."/>
            <person name="Mancilla M."/>
        </authorList>
    </citation>
    <scope>NUCLEOTIDE SEQUENCE [LARGE SCALE GENOMIC DNA]</scope>
    <source>
        <strain evidence="3">B1-32597</strain>
    </source>
</reference>
<evidence type="ECO:0000256" key="1">
    <source>
        <dbReference type="SAM" id="MobiDB-lite"/>
    </source>
</evidence>
<dbReference type="EMBL" id="CP012508">
    <property type="protein sequence ID" value="ALB22121.1"/>
    <property type="molecule type" value="Genomic_DNA"/>
</dbReference>
<protein>
    <submittedName>
        <fullName evidence="2">Uncharacterized protein</fullName>
    </submittedName>
</protein>
<dbReference type="RefSeq" id="WP_017376857.1">
    <property type="nucleotide sequence ID" value="NZ_CP013781.1"/>
</dbReference>
<proteinExistence type="predicted"/>
<accession>A0AAC8VGU8</accession>
<dbReference type="AlphaFoldDB" id="A0AAC8VGU8"/>
<gene>
    <name evidence="2" type="ORF">KU39_938</name>
</gene>
<dbReference type="Proteomes" id="UP000029558">
    <property type="component" value="Chromosome"/>
</dbReference>
<feature type="region of interest" description="Disordered" evidence="1">
    <location>
        <begin position="48"/>
        <end position="76"/>
    </location>
</feature>
<evidence type="ECO:0000313" key="3">
    <source>
        <dbReference type="Proteomes" id="UP000029558"/>
    </source>
</evidence>
<sequence>MHDNSFNDLNCGVKSESAGYASMPSLFFANFKQEAREAIYKKAVGEQDVAGQGSGEIDQSGTAEQSSEGAVGYSGP</sequence>